<evidence type="ECO:0000313" key="2">
    <source>
        <dbReference type="EMBL" id="CAA0841622.1"/>
    </source>
</evidence>
<proteinExistence type="predicted"/>
<keyword evidence="1" id="KW-0472">Membrane</keyword>
<dbReference type="AlphaFoldDB" id="A0A9N7NRV1"/>
<accession>A0A9N7NRV1</accession>
<feature type="non-terminal residue" evidence="2">
    <location>
        <position position="112"/>
    </location>
</feature>
<dbReference type="Proteomes" id="UP001153555">
    <property type="component" value="Unassembled WGS sequence"/>
</dbReference>
<gene>
    <name evidence="2" type="ORF">SHERM_00639</name>
</gene>
<dbReference type="EMBL" id="CACSLK010034236">
    <property type="protein sequence ID" value="CAA0841622.1"/>
    <property type="molecule type" value="Genomic_DNA"/>
</dbReference>
<comment type="caution">
    <text evidence="2">The sequence shown here is derived from an EMBL/GenBank/DDBJ whole genome shotgun (WGS) entry which is preliminary data.</text>
</comment>
<keyword evidence="3" id="KW-1185">Reference proteome</keyword>
<protein>
    <submittedName>
        <fullName evidence="2">Uncharacterized protein</fullName>
    </submittedName>
</protein>
<feature type="non-terminal residue" evidence="2">
    <location>
        <position position="1"/>
    </location>
</feature>
<evidence type="ECO:0000313" key="3">
    <source>
        <dbReference type="Proteomes" id="UP001153555"/>
    </source>
</evidence>
<name>A0A9N7NRV1_STRHE</name>
<keyword evidence="1" id="KW-1133">Transmembrane helix</keyword>
<feature type="transmembrane region" description="Helical" evidence="1">
    <location>
        <begin position="56"/>
        <end position="75"/>
    </location>
</feature>
<feature type="transmembrane region" description="Helical" evidence="1">
    <location>
        <begin position="87"/>
        <end position="106"/>
    </location>
</feature>
<evidence type="ECO:0000256" key="1">
    <source>
        <dbReference type="SAM" id="Phobius"/>
    </source>
</evidence>
<sequence>RRVPFRRPRVSPFNLSLPSRLFNLATLCPSLSVPSGRHLPGPQLISTRAFRLLRPGGMLSMVPAPGSPILLLLIVQDHSDLSLCWSAFLFFSLLFLFSFLSFLFYFESVDCV</sequence>
<organism evidence="2 3">
    <name type="scientific">Striga hermonthica</name>
    <name type="common">Purple witchweed</name>
    <name type="synonym">Buchnera hermonthica</name>
    <dbReference type="NCBI Taxonomy" id="68872"/>
    <lineage>
        <taxon>Eukaryota</taxon>
        <taxon>Viridiplantae</taxon>
        <taxon>Streptophyta</taxon>
        <taxon>Embryophyta</taxon>
        <taxon>Tracheophyta</taxon>
        <taxon>Spermatophyta</taxon>
        <taxon>Magnoliopsida</taxon>
        <taxon>eudicotyledons</taxon>
        <taxon>Gunneridae</taxon>
        <taxon>Pentapetalae</taxon>
        <taxon>asterids</taxon>
        <taxon>lamiids</taxon>
        <taxon>Lamiales</taxon>
        <taxon>Orobanchaceae</taxon>
        <taxon>Buchnereae</taxon>
        <taxon>Striga</taxon>
    </lineage>
</organism>
<keyword evidence="1" id="KW-0812">Transmembrane</keyword>
<reference evidence="2" key="1">
    <citation type="submission" date="2019-12" db="EMBL/GenBank/DDBJ databases">
        <authorList>
            <person name="Scholes J."/>
        </authorList>
    </citation>
    <scope>NUCLEOTIDE SEQUENCE</scope>
</reference>